<evidence type="ECO:0000256" key="1">
    <source>
        <dbReference type="SAM" id="SignalP"/>
    </source>
</evidence>
<dbReference type="AlphaFoldDB" id="A0A921IB37"/>
<reference evidence="2" key="1">
    <citation type="journal article" date="2021" name="PeerJ">
        <title>Extensive microbial diversity within the chicken gut microbiome revealed by metagenomics and culture.</title>
        <authorList>
            <person name="Gilroy R."/>
            <person name="Ravi A."/>
            <person name="Getino M."/>
            <person name="Pursley I."/>
            <person name="Horton D.L."/>
            <person name="Alikhan N.F."/>
            <person name="Baker D."/>
            <person name="Gharbi K."/>
            <person name="Hall N."/>
            <person name="Watson M."/>
            <person name="Adriaenssens E.M."/>
            <person name="Foster-Nyarko E."/>
            <person name="Jarju S."/>
            <person name="Secka A."/>
            <person name="Antonio M."/>
            <person name="Oren A."/>
            <person name="Chaudhuri R.R."/>
            <person name="La Ragione R."/>
            <person name="Hildebrand F."/>
            <person name="Pallen M.J."/>
        </authorList>
    </citation>
    <scope>NUCLEOTIDE SEQUENCE</scope>
    <source>
        <strain evidence="2">CHK189-29639</strain>
    </source>
</reference>
<organism evidence="2 3">
    <name type="scientific">Ligilactobacillus salivarius</name>
    <dbReference type="NCBI Taxonomy" id="1624"/>
    <lineage>
        <taxon>Bacteria</taxon>
        <taxon>Bacillati</taxon>
        <taxon>Bacillota</taxon>
        <taxon>Bacilli</taxon>
        <taxon>Lactobacillales</taxon>
        <taxon>Lactobacillaceae</taxon>
        <taxon>Ligilactobacillus</taxon>
    </lineage>
</organism>
<dbReference type="EMBL" id="DYVK01000004">
    <property type="protein sequence ID" value="HJG14552.1"/>
    <property type="molecule type" value="Genomic_DNA"/>
</dbReference>
<comment type="caution">
    <text evidence="2">The sequence shown here is derived from an EMBL/GenBank/DDBJ whole genome shotgun (WGS) entry which is preliminary data.</text>
</comment>
<accession>A0A921IB37</accession>
<dbReference type="Proteomes" id="UP000759256">
    <property type="component" value="Unassembled WGS sequence"/>
</dbReference>
<gene>
    <name evidence="2" type="ORF">K8V06_00195</name>
</gene>
<sequence length="60" mass="6473">MQHNKSKKILLIITLIALVLGLSACSNDSANDDSNGEDHGITLIPIFHSDGSTDMLFLPH</sequence>
<proteinExistence type="predicted"/>
<keyword evidence="1" id="KW-0732">Signal</keyword>
<dbReference type="PROSITE" id="PS51257">
    <property type="entry name" value="PROKAR_LIPOPROTEIN"/>
    <property type="match status" value="1"/>
</dbReference>
<feature type="signal peptide" evidence="1">
    <location>
        <begin position="1"/>
        <end position="30"/>
    </location>
</feature>
<reference evidence="2" key="2">
    <citation type="submission" date="2021-09" db="EMBL/GenBank/DDBJ databases">
        <authorList>
            <person name="Gilroy R."/>
        </authorList>
    </citation>
    <scope>NUCLEOTIDE SEQUENCE</scope>
    <source>
        <strain evidence="2">CHK189-29639</strain>
    </source>
</reference>
<feature type="chain" id="PRO_5039226523" evidence="1">
    <location>
        <begin position="31"/>
        <end position="60"/>
    </location>
</feature>
<evidence type="ECO:0000313" key="3">
    <source>
        <dbReference type="Proteomes" id="UP000759256"/>
    </source>
</evidence>
<evidence type="ECO:0000313" key="2">
    <source>
        <dbReference type="EMBL" id="HJG14552.1"/>
    </source>
</evidence>
<protein>
    <submittedName>
        <fullName evidence="2">Uncharacterized protein</fullName>
    </submittedName>
</protein>
<name>A0A921IB37_9LACO</name>